<evidence type="ECO:0000313" key="2">
    <source>
        <dbReference type="EMBL" id="KAJ8269236.1"/>
    </source>
</evidence>
<dbReference type="Gene3D" id="1.10.506.10">
    <property type="entry name" value="GTPase Activation - p120gap, domain 1"/>
    <property type="match status" value="1"/>
</dbReference>
<protein>
    <recommendedName>
        <fullName evidence="1">Plexin cytoplasmic RasGAP domain-containing protein</fullName>
    </recommendedName>
</protein>
<dbReference type="PANTHER" id="PTHR22625">
    <property type="entry name" value="PLEXIN"/>
    <property type="match status" value="1"/>
</dbReference>
<sequence>MSGFLKDLDQASERAQTDRGCEALSGLILFLTFVHALEEQRNFSIKDNDLPYLTEVMEILLRALIQQDQSSNAQPKLMLWRTESIVEKLLTNWMSICLYSYLQESVGQNLFLLVSALNQQISKGPVDSVTEKALYTLNEDWPLWQAQDFSALKLSVSLEVASVGEGDGPLEGSVLDCDTVEQVKEKILRAFKSRFGFPYSGQLKDINIVFEKGGSSLLLQEVGSSSAVLGAVTMLNTLRHYKIDPDIDDQSGNPERKKLKLKEDYLRTTVHKACPCASG</sequence>
<dbReference type="OrthoDB" id="125363at2759"/>
<accession>A0A9Q1DGF3</accession>
<dbReference type="GO" id="GO:0005886">
    <property type="term" value="C:plasma membrane"/>
    <property type="evidence" value="ECO:0007669"/>
    <property type="project" value="TreeGrafter"/>
</dbReference>
<dbReference type="InterPro" id="IPR008936">
    <property type="entry name" value="Rho_GTPase_activation_prot"/>
</dbReference>
<comment type="caution">
    <text evidence="2">The sequence shown here is derived from an EMBL/GenBank/DDBJ whole genome shotgun (WGS) entry which is preliminary data.</text>
</comment>
<dbReference type="InterPro" id="IPR013548">
    <property type="entry name" value="Plexin_cytoplasmic_RasGAP_dom"/>
</dbReference>
<dbReference type="InterPro" id="IPR031148">
    <property type="entry name" value="Plexin"/>
</dbReference>
<dbReference type="GO" id="GO:0007162">
    <property type="term" value="P:negative regulation of cell adhesion"/>
    <property type="evidence" value="ECO:0007669"/>
    <property type="project" value="TreeGrafter"/>
</dbReference>
<dbReference type="PANTHER" id="PTHR22625:SF4">
    <property type="entry name" value="PLEXIN-C1"/>
    <property type="match status" value="1"/>
</dbReference>
<dbReference type="GO" id="GO:0050772">
    <property type="term" value="P:positive regulation of axonogenesis"/>
    <property type="evidence" value="ECO:0007669"/>
    <property type="project" value="TreeGrafter"/>
</dbReference>
<dbReference type="AlphaFoldDB" id="A0A9Q1DGF3"/>
<dbReference type="EMBL" id="JAFJMO010000008">
    <property type="protein sequence ID" value="KAJ8269236.1"/>
    <property type="molecule type" value="Genomic_DNA"/>
</dbReference>
<name>A0A9Q1DGF3_CONCO</name>
<evidence type="ECO:0000259" key="1">
    <source>
        <dbReference type="Pfam" id="PF08337"/>
    </source>
</evidence>
<dbReference type="GO" id="GO:0008360">
    <property type="term" value="P:regulation of cell shape"/>
    <property type="evidence" value="ECO:0007669"/>
    <property type="project" value="TreeGrafter"/>
</dbReference>
<dbReference type="Proteomes" id="UP001152803">
    <property type="component" value="Unassembled WGS sequence"/>
</dbReference>
<reference evidence="2" key="1">
    <citation type="journal article" date="2023" name="Science">
        <title>Genome structures resolve the early diversification of teleost fishes.</title>
        <authorList>
            <person name="Parey E."/>
            <person name="Louis A."/>
            <person name="Montfort J."/>
            <person name="Bouchez O."/>
            <person name="Roques C."/>
            <person name="Iampietro C."/>
            <person name="Lluch J."/>
            <person name="Castinel A."/>
            <person name="Donnadieu C."/>
            <person name="Desvignes T."/>
            <person name="Floi Bucao C."/>
            <person name="Jouanno E."/>
            <person name="Wen M."/>
            <person name="Mejri S."/>
            <person name="Dirks R."/>
            <person name="Jansen H."/>
            <person name="Henkel C."/>
            <person name="Chen W.J."/>
            <person name="Zahm M."/>
            <person name="Cabau C."/>
            <person name="Klopp C."/>
            <person name="Thompson A.W."/>
            <person name="Robinson-Rechavi M."/>
            <person name="Braasch I."/>
            <person name="Lecointre G."/>
            <person name="Bobe J."/>
            <person name="Postlethwait J.H."/>
            <person name="Berthelot C."/>
            <person name="Roest Crollius H."/>
            <person name="Guiguen Y."/>
        </authorList>
    </citation>
    <scope>NUCLEOTIDE SEQUENCE</scope>
    <source>
        <strain evidence="2">Concon-B</strain>
    </source>
</reference>
<feature type="domain" description="Plexin cytoplasmic RasGAP" evidence="1">
    <location>
        <begin position="12"/>
        <end position="185"/>
    </location>
</feature>
<dbReference type="Pfam" id="PF08337">
    <property type="entry name" value="Plexin_cytopl"/>
    <property type="match status" value="1"/>
</dbReference>
<dbReference type="SUPFAM" id="SSF48350">
    <property type="entry name" value="GTPase activation domain, GAP"/>
    <property type="match status" value="1"/>
</dbReference>
<gene>
    <name evidence="2" type="ORF">COCON_G00118430</name>
</gene>
<keyword evidence="3" id="KW-1185">Reference proteome</keyword>
<dbReference type="GO" id="GO:0017154">
    <property type="term" value="F:semaphorin receptor activity"/>
    <property type="evidence" value="ECO:0007669"/>
    <property type="project" value="InterPro"/>
</dbReference>
<organism evidence="2 3">
    <name type="scientific">Conger conger</name>
    <name type="common">Conger eel</name>
    <name type="synonym">Muraena conger</name>
    <dbReference type="NCBI Taxonomy" id="82655"/>
    <lineage>
        <taxon>Eukaryota</taxon>
        <taxon>Metazoa</taxon>
        <taxon>Chordata</taxon>
        <taxon>Craniata</taxon>
        <taxon>Vertebrata</taxon>
        <taxon>Euteleostomi</taxon>
        <taxon>Actinopterygii</taxon>
        <taxon>Neopterygii</taxon>
        <taxon>Teleostei</taxon>
        <taxon>Anguilliformes</taxon>
        <taxon>Congridae</taxon>
        <taxon>Conger</taxon>
    </lineage>
</organism>
<dbReference type="Gene3D" id="3.10.20.90">
    <property type="entry name" value="Phosphatidylinositol 3-kinase Catalytic Subunit, Chain A, domain 1"/>
    <property type="match status" value="1"/>
</dbReference>
<dbReference type="GO" id="GO:0002116">
    <property type="term" value="C:semaphorin receptor complex"/>
    <property type="evidence" value="ECO:0007669"/>
    <property type="project" value="TreeGrafter"/>
</dbReference>
<proteinExistence type="predicted"/>
<dbReference type="GO" id="GO:0030334">
    <property type="term" value="P:regulation of cell migration"/>
    <property type="evidence" value="ECO:0007669"/>
    <property type="project" value="TreeGrafter"/>
</dbReference>
<evidence type="ECO:0000313" key="3">
    <source>
        <dbReference type="Proteomes" id="UP001152803"/>
    </source>
</evidence>